<evidence type="ECO:0000313" key="3">
    <source>
        <dbReference type="Proteomes" id="UP001165085"/>
    </source>
</evidence>
<feature type="domain" description="DUS-like FMN-binding" evidence="1">
    <location>
        <begin position="3"/>
        <end position="50"/>
    </location>
</feature>
<dbReference type="EMBL" id="BRXY01000214">
    <property type="protein sequence ID" value="GMH77846.1"/>
    <property type="molecule type" value="Genomic_DNA"/>
</dbReference>
<dbReference type="GO" id="GO:0005737">
    <property type="term" value="C:cytoplasm"/>
    <property type="evidence" value="ECO:0007669"/>
    <property type="project" value="TreeGrafter"/>
</dbReference>
<gene>
    <name evidence="2" type="ORF">TrST_g12450</name>
</gene>
<organism evidence="2 3">
    <name type="scientific">Triparma strigata</name>
    <dbReference type="NCBI Taxonomy" id="1606541"/>
    <lineage>
        <taxon>Eukaryota</taxon>
        <taxon>Sar</taxon>
        <taxon>Stramenopiles</taxon>
        <taxon>Ochrophyta</taxon>
        <taxon>Bolidophyceae</taxon>
        <taxon>Parmales</taxon>
        <taxon>Triparmaceae</taxon>
        <taxon>Triparma</taxon>
    </lineage>
</organism>
<sequence>MVKRFVEDLSIPVVVNGDCWGKEGVEEVRRLGARGVMVGRGALVSMAGFGETGKTKDDVVRDYLRECLRWDNHFINTKYVVLEMINFRRLTEEGKNCLTDKDRSKITIKEVCKVKDYEGLCKLWGVEMEKERGESEEGIERKYDDEYFLKEERKDDNEREKKKVKTAAALE</sequence>
<dbReference type="PANTHER" id="PTHR45936">
    <property type="entry name" value="TRNA-DIHYDROURIDINE(20) SYNTHASE [NAD(P)+]-LIKE"/>
    <property type="match status" value="1"/>
</dbReference>
<evidence type="ECO:0000259" key="1">
    <source>
        <dbReference type="Pfam" id="PF01207"/>
    </source>
</evidence>
<comment type="caution">
    <text evidence="2">The sequence shown here is derived from an EMBL/GenBank/DDBJ whole genome shotgun (WGS) entry which is preliminary data.</text>
</comment>
<dbReference type="Proteomes" id="UP001165085">
    <property type="component" value="Unassembled WGS sequence"/>
</dbReference>
<evidence type="ECO:0000313" key="2">
    <source>
        <dbReference type="EMBL" id="GMH77846.1"/>
    </source>
</evidence>
<dbReference type="Gene3D" id="3.20.20.70">
    <property type="entry name" value="Aldolase class I"/>
    <property type="match status" value="1"/>
</dbReference>
<dbReference type="AlphaFoldDB" id="A0A9W7AUB4"/>
<dbReference type="OrthoDB" id="10262250at2759"/>
<protein>
    <recommendedName>
        <fullName evidence="1">DUS-like FMN-binding domain-containing protein</fullName>
    </recommendedName>
</protein>
<dbReference type="SUPFAM" id="SSF51395">
    <property type="entry name" value="FMN-linked oxidoreductases"/>
    <property type="match status" value="1"/>
</dbReference>
<name>A0A9W7AUB4_9STRA</name>
<dbReference type="InterPro" id="IPR013785">
    <property type="entry name" value="Aldolase_TIM"/>
</dbReference>
<dbReference type="GO" id="GO:0017150">
    <property type="term" value="F:tRNA dihydrouridine synthase activity"/>
    <property type="evidence" value="ECO:0007669"/>
    <property type="project" value="TreeGrafter"/>
</dbReference>
<dbReference type="Pfam" id="PF01207">
    <property type="entry name" value="Dus"/>
    <property type="match status" value="1"/>
</dbReference>
<accession>A0A9W7AUB4</accession>
<dbReference type="InterPro" id="IPR035587">
    <property type="entry name" value="DUS-like_FMN-bd"/>
</dbReference>
<keyword evidence="3" id="KW-1185">Reference proteome</keyword>
<proteinExistence type="predicted"/>
<dbReference type="PANTHER" id="PTHR45936:SF1">
    <property type="entry name" value="TRNA-DIHYDROURIDINE(20) SYNTHASE [NAD(P)+]-LIKE"/>
    <property type="match status" value="1"/>
</dbReference>
<reference evidence="3" key="1">
    <citation type="journal article" date="2023" name="Commun. Biol.">
        <title>Genome analysis of Parmales, the sister group of diatoms, reveals the evolutionary specialization of diatoms from phago-mixotrophs to photoautotrophs.</title>
        <authorList>
            <person name="Ban H."/>
            <person name="Sato S."/>
            <person name="Yoshikawa S."/>
            <person name="Yamada K."/>
            <person name="Nakamura Y."/>
            <person name="Ichinomiya M."/>
            <person name="Sato N."/>
            <person name="Blanc-Mathieu R."/>
            <person name="Endo H."/>
            <person name="Kuwata A."/>
            <person name="Ogata H."/>
        </authorList>
    </citation>
    <scope>NUCLEOTIDE SEQUENCE [LARGE SCALE GENOMIC DNA]</scope>
    <source>
        <strain evidence="3">NIES 3701</strain>
    </source>
</reference>
<dbReference type="InterPro" id="IPR052582">
    <property type="entry name" value="tRNA-DUS-like"/>
</dbReference>